<dbReference type="Proteomes" id="UP001187682">
    <property type="component" value="Unassembled WGS sequence"/>
</dbReference>
<comment type="caution">
    <text evidence="1">The sequence shown here is derived from an EMBL/GenBank/DDBJ whole genome shotgun (WGS) entry which is preliminary data.</text>
</comment>
<sequence length="498" mass="54662">MELNFGSLFWNESTITELMAITLPAALKEDLTIASPLIYRLILKLGGFPWCHGLPERDAVLGIEEVEVALILLLRRYETSIGSSWFPGIDEFEDAERLQEWTHGLIFECMAVSKRGATGEPTQQHEKSDPDVSYLAQAHSFVSHHNKERVRESHGKQVRRGPPVIPVSELPSSQSLAFEGYIPGIELRSLLKILLASLLYQYGRAAEALAENMYKLDQITDIVFGAFRTPGDQKGIGRQAFMHALGTNAPYIFSAFPRLIAPMILDKGLDHQLLESCTRGDAVALILDAFSKPFEPLNWAPGAILNMHVWSQLSTFLPQNIPLQTASIIASVSCPGLKLDDIKNAIGSKSQPMLLLFHGESQHQQNLEHKDICLGTFIPRAKVDDDLGFDDPQASIFQLSPAQTVIRAPAGSLQCEGNGSSTLSLCIRTQGTAVASLVLDEKSQSAQIRVTEPGSSVLTQSILVRRLDLVGFAADPQWNQLSWDSAFSIPSSALPGRD</sequence>
<dbReference type="EMBL" id="ONZQ02000005">
    <property type="protein sequence ID" value="SPO01491.1"/>
    <property type="molecule type" value="Genomic_DNA"/>
</dbReference>
<gene>
    <name evidence="1" type="ORF">DNG_04164</name>
</gene>
<accession>A0AAE8MW06</accession>
<proteinExistence type="predicted"/>
<reference evidence="1" key="1">
    <citation type="submission" date="2018-03" db="EMBL/GenBank/DDBJ databases">
        <authorList>
            <person name="Guldener U."/>
        </authorList>
    </citation>
    <scope>NUCLEOTIDE SEQUENCE</scope>
</reference>
<dbReference type="AlphaFoldDB" id="A0AAE8MW06"/>
<name>A0AAE8MW06_9PEZI</name>
<organism evidence="1 2">
    <name type="scientific">Cephalotrichum gorgonifer</name>
    <dbReference type="NCBI Taxonomy" id="2041049"/>
    <lineage>
        <taxon>Eukaryota</taxon>
        <taxon>Fungi</taxon>
        <taxon>Dikarya</taxon>
        <taxon>Ascomycota</taxon>
        <taxon>Pezizomycotina</taxon>
        <taxon>Sordariomycetes</taxon>
        <taxon>Hypocreomycetidae</taxon>
        <taxon>Microascales</taxon>
        <taxon>Microascaceae</taxon>
        <taxon>Cephalotrichum</taxon>
    </lineage>
</organism>
<protein>
    <submittedName>
        <fullName evidence="1">Uncharacterized protein</fullName>
    </submittedName>
</protein>
<evidence type="ECO:0000313" key="2">
    <source>
        <dbReference type="Proteomes" id="UP001187682"/>
    </source>
</evidence>
<keyword evidence="2" id="KW-1185">Reference proteome</keyword>
<evidence type="ECO:0000313" key="1">
    <source>
        <dbReference type="EMBL" id="SPO01491.1"/>
    </source>
</evidence>